<dbReference type="FunFam" id="4.10.950.10:FF:000001">
    <property type="entry name" value="50S ribosomal protein L2"/>
    <property type="match status" value="1"/>
</dbReference>
<dbReference type="PIRSF" id="PIRSF002158">
    <property type="entry name" value="Ribosomal_L2"/>
    <property type="match status" value="1"/>
</dbReference>
<dbReference type="InterPro" id="IPR008991">
    <property type="entry name" value="Translation_prot_SH3-like_sf"/>
</dbReference>
<accession>A0A0G2YKT8</accession>
<feature type="compositionally biased region" description="Basic and acidic residues" evidence="9">
    <location>
        <begin position="190"/>
        <end position="200"/>
    </location>
</feature>
<dbReference type="InterPro" id="IPR005880">
    <property type="entry name" value="Ribosomal_uL2_bac/org-type"/>
</dbReference>
<keyword evidence="5 11" id="KW-0689">Ribosomal protein</keyword>
<evidence type="ECO:0000313" key="11">
    <source>
        <dbReference type="EMBL" id="AKI85064.1"/>
    </source>
</evidence>
<dbReference type="EMBL" id="KP963180">
    <property type="protein sequence ID" value="AKI85064.1"/>
    <property type="molecule type" value="mRNA"/>
</dbReference>
<evidence type="ECO:0000256" key="3">
    <source>
        <dbReference type="ARBA" id="ARBA00005636"/>
    </source>
</evidence>
<comment type="subunit">
    <text evidence="4">Part of the 50S ribosomal subunit.</text>
</comment>
<dbReference type="GO" id="GO:0005762">
    <property type="term" value="C:mitochondrial large ribosomal subunit"/>
    <property type="evidence" value="ECO:0007669"/>
    <property type="project" value="TreeGrafter"/>
</dbReference>
<gene>
    <name evidence="11" type="primary">rpl2</name>
</gene>
<evidence type="ECO:0000256" key="5">
    <source>
        <dbReference type="ARBA" id="ARBA00022980"/>
    </source>
</evidence>
<dbReference type="PANTHER" id="PTHR13691">
    <property type="entry name" value="RIBOSOMAL PROTEIN L2"/>
    <property type="match status" value="1"/>
</dbReference>
<dbReference type="SMART" id="SM01382">
    <property type="entry name" value="Ribosomal_L2_C"/>
    <property type="match status" value="1"/>
</dbReference>
<dbReference type="Gene3D" id="2.30.30.30">
    <property type="match status" value="1"/>
</dbReference>
<dbReference type="SUPFAM" id="SSF50104">
    <property type="entry name" value="Translation proteins SH3-like domain"/>
    <property type="match status" value="1"/>
</dbReference>
<evidence type="ECO:0000256" key="6">
    <source>
        <dbReference type="ARBA" id="ARBA00023128"/>
    </source>
</evidence>
<dbReference type="InterPro" id="IPR022671">
    <property type="entry name" value="Ribosomal_uL2_CS"/>
</dbReference>
<protein>
    <recommendedName>
        <fullName evidence="8">50S ribosomal protein L2, chloroplastic</fullName>
    </recommendedName>
</protein>
<sequence>MAVLWRSRAASSKLLNLLRPSMTNAFRNYSSATDYSDTQPYSLVIASNKMEVGTIIRNMDMKPDQAAKEYGGITNDMQYRDINEQIGSCMPLSAMRIGTMIHNIEMRPGQGGKLVRAAGTCAKILKEPTSQYVLVKLPSGVEKLIDTRCRATIGQVSNLSHGSKQLRKAGHSRWLGRRPTVRGVAMNPVDHPHGGGEGKSKSSGSHGKCSRTPWGKPTKSGYKTGPLKRKK</sequence>
<proteinExistence type="evidence at transcript level"/>
<feature type="domain" description="Large ribosomal subunit protein uL2 C-terminal" evidence="10">
    <location>
        <begin position="84"/>
        <end position="217"/>
    </location>
</feature>
<comment type="subcellular location">
    <subcellularLocation>
        <location evidence="1">Mitochondrion</location>
    </subcellularLocation>
    <subcellularLocation>
        <location evidence="2">Plastid</location>
    </subcellularLocation>
</comment>
<feature type="region of interest" description="Disordered" evidence="9">
    <location>
        <begin position="177"/>
        <end position="231"/>
    </location>
</feature>
<dbReference type="PROSITE" id="PS00467">
    <property type="entry name" value="RIBOSOMAL_L2"/>
    <property type="match status" value="1"/>
</dbReference>
<evidence type="ECO:0000256" key="4">
    <source>
        <dbReference type="ARBA" id="ARBA00011838"/>
    </source>
</evidence>
<dbReference type="Pfam" id="PF03947">
    <property type="entry name" value="Ribosomal_L2_C"/>
    <property type="match status" value="1"/>
</dbReference>
<evidence type="ECO:0000259" key="10">
    <source>
        <dbReference type="SMART" id="SM01382"/>
    </source>
</evidence>
<dbReference type="GO" id="GO:0009536">
    <property type="term" value="C:plastid"/>
    <property type="evidence" value="ECO:0007669"/>
    <property type="project" value="UniProtKB-SubCell"/>
</dbReference>
<dbReference type="InterPro" id="IPR014726">
    <property type="entry name" value="Ribosomal_uL2_dom3"/>
</dbReference>
<keyword evidence="7" id="KW-0687">Ribonucleoprotein</keyword>
<evidence type="ECO:0000256" key="8">
    <source>
        <dbReference type="ARBA" id="ARBA00035445"/>
    </source>
</evidence>
<dbReference type="InterPro" id="IPR002171">
    <property type="entry name" value="Ribosomal_uL2"/>
</dbReference>
<organism evidence="11">
    <name type="scientific">Pelargonium cotyledonis</name>
    <dbReference type="NCBI Taxonomy" id="28968"/>
    <lineage>
        <taxon>Eukaryota</taxon>
        <taxon>Viridiplantae</taxon>
        <taxon>Streptophyta</taxon>
        <taxon>Embryophyta</taxon>
        <taxon>Tracheophyta</taxon>
        <taxon>Spermatophyta</taxon>
        <taxon>Magnoliopsida</taxon>
        <taxon>eudicotyledons</taxon>
        <taxon>Gunneridae</taxon>
        <taxon>Pentapetalae</taxon>
        <taxon>rosids</taxon>
        <taxon>malvids</taxon>
        <taxon>Geraniales</taxon>
        <taxon>Geraniaceae</taxon>
        <taxon>Pelargonium</taxon>
    </lineage>
</organism>
<dbReference type="AlphaFoldDB" id="A0A0G2YKT8"/>
<dbReference type="GO" id="GO:0003735">
    <property type="term" value="F:structural constituent of ribosome"/>
    <property type="evidence" value="ECO:0007669"/>
    <property type="project" value="InterPro"/>
</dbReference>
<comment type="similarity">
    <text evidence="3">Belongs to the universal ribosomal protein uL2 family.</text>
</comment>
<evidence type="ECO:0000256" key="7">
    <source>
        <dbReference type="ARBA" id="ARBA00023274"/>
    </source>
</evidence>
<evidence type="ECO:0000256" key="2">
    <source>
        <dbReference type="ARBA" id="ARBA00004474"/>
    </source>
</evidence>
<dbReference type="GO" id="GO:0003723">
    <property type="term" value="F:RNA binding"/>
    <property type="evidence" value="ECO:0007669"/>
    <property type="project" value="InterPro"/>
</dbReference>
<dbReference type="InterPro" id="IPR014722">
    <property type="entry name" value="Rib_uL2_dom2"/>
</dbReference>
<dbReference type="NCBIfam" id="TIGR01171">
    <property type="entry name" value="rplB_bact"/>
    <property type="match status" value="1"/>
</dbReference>
<dbReference type="PANTHER" id="PTHR13691:SF72">
    <property type="entry name" value="EXPRESSED PROTEIN"/>
    <property type="match status" value="1"/>
</dbReference>
<keyword evidence="6 11" id="KW-0496">Mitochondrion</keyword>
<geneLocation type="mitochondrion" evidence="11"/>
<evidence type="ECO:0000256" key="1">
    <source>
        <dbReference type="ARBA" id="ARBA00004173"/>
    </source>
</evidence>
<name>A0A0G2YKT8_9ROSI</name>
<dbReference type="Gene3D" id="4.10.950.10">
    <property type="entry name" value="Ribosomal protein L2, domain 3"/>
    <property type="match status" value="1"/>
</dbReference>
<reference evidence="11" key="1">
    <citation type="submission" date="2015-03" db="EMBL/GenBank/DDBJ databases">
        <title>Dynamic evolution of Geranium mitochondrial genomes through multiple horizontal and intracellular gene transfers.</title>
        <authorList>
            <person name="Park S."/>
            <person name="Grewe F."/>
            <person name="Zhu A."/>
            <person name="Ruhlman T.A."/>
            <person name="Sabir J."/>
            <person name="Mower J.P."/>
            <person name="Jansen R.K."/>
        </authorList>
    </citation>
    <scope>NUCLEOTIDE SEQUENCE</scope>
</reference>
<dbReference type="InterPro" id="IPR022669">
    <property type="entry name" value="Ribosomal_uL2_C"/>
</dbReference>
<dbReference type="GO" id="GO:0032543">
    <property type="term" value="P:mitochondrial translation"/>
    <property type="evidence" value="ECO:0007669"/>
    <property type="project" value="TreeGrafter"/>
</dbReference>
<dbReference type="GO" id="GO:0016740">
    <property type="term" value="F:transferase activity"/>
    <property type="evidence" value="ECO:0007669"/>
    <property type="project" value="InterPro"/>
</dbReference>
<evidence type="ECO:0000256" key="9">
    <source>
        <dbReference type="SAM" id="MobiDB-lite"/>
    </source>
</evidence>
<dbReference type="FunFam" id="2.30.30.30:FF:000047">
    <property type="entry name" value="60S ribosomal protein L2, mitochondrial"/>
    <property type="match status" value="1"/>
</dbReference>